<evidence type="ECO:0000313" key="1">
    <source>
        <dbReference type="EMBL" id="QHT26394.1"/>
    </source>
</evidence>
<name>A0A6C0EBD5_9ZZZZ</name>
<accession>A0A6C0EBD5</accession>
<dbReference type="AlphaFoldDB" id="A0A6C0EBD5"/>
<proteinExistence type="predicted"/>
<protein>
    <submittedName>
        <fullName evidence="1">Uncharacterized protein</fullName>
    </submittedName>
</protein>
<reference evidence="1" key="1">
    <citation type="journal article" date="2020" name="Nature">
        <title>Giant virus diversity and host interactions through global metagenomics.</title>
        <authorList>
            <person name="Schulz F."/>
            <person name="Roux S."/>
            <person name="Paez-Espino D."/>
            <person name="Jungbluth S."/>
            <person name="Walsh D.A."/>
            <person name="Denef V.J."/>
            <person name="McMahon K.D."/>
            <person name="Konstantinidis K.T."/>
            <person name="Eloe-Fadrosh E.A."/>
            <person name="Kyrpides N.C."/>
            <person name="Woyke T."/>
        </authorList>
    </citation>
    <scope>NUCLEOTIDE SEQUENCE</scope>
    <source>
        <strain evidence="1">GVMAG-M-3300023179-27</strain>
    </source>
</reference>
<organism evidence="1">
    <name type="scientific">viral metagenome</name>
    <dbReference type="NCBI Taxonomy" id="1070528"/>
    <lineage>
        <taxon>unclassified sequences</taxon>
        <taxon>metagenomes</taxon>
        <taxon>organismal metagenomes</taxon>
    </lineage>
</organism>
<dbReference type="EMBL" id="MN739787">
    <property type="protein sequence ID" value="QHT26394.1"/>
    <property type="molecule type" value="Genomic_DNA"/>
</dbReference>
<sequence length="243" mass="28957">MNEELVYNPIKKCKCSTVLICGENAADRNILIRQMLCEYSKGMYIFDPEEKIPTRIVVFTRQPERYSDLTQHIYSEFNKEIVNLFVEANFTIFIVDMYLQQRQINDLLRTSNNPFAIILSMDYYHYTGSLLLSTFDTIFLLKTDNDSQEKIIKNFECKNPECPCEQNKVIKDLCEKLHCDKNDYIMFNRTSLNCDIYHGKVPIVFRTKFKNEFRNNTEELRSLVIKRMNEYKEIIRQLEKVKV</sequence>